<dbReference type="GO" id="GO:0003677">
    <property type="term" value="F:DNA binding"/>
    <property type="evidence" value="ECO:0007669"/>
    <property type="project" value="UniProtKB-KW"/>
</dbReference>
<feature type="domain" description="Type I restriction modification DNA specificity" evidence="6">
    <location>
        <begin position="161"/>
        <end position="330"/>
    </location>
</feature>
<accession>A0A4P6DUK9</accession>
<name>A0A4P6DUK9_9BIFI</name>
<dbReference type="REBASE" id="297913">
    <property type="entry name" value="S.Bga514II"/>
</dbReference>
<dbReference type="PANTHER" id="PTHR43140:SF1">
    <property type="entry name" value="TYPE I RESTRICTION ENZYME ECOKI SPECIFICITY SUBUNIT"/>
    <property type="match status" value="1"/>
</dbReference>
<proteinExistence type="inferred from homology"/>
<dbReference type="REBASE" id="297910">
    <property type="entry name" value="S.Bga514ORF2090P"/>
</dbReference>
<evidence type="ECO:0000313" key="8">
    <source>
        <dbReference type="EMBL" id="QAY32360.1"/>
    </source>
</evidence>
<reference evidence="8 9" key="1">
    <citation type="submission" date="2019-01" db="EMBL/GenBank/DDBJ databases">
        <title>Complete genome sequence of Bifidobacterium gallinarum CACC 514.</title>
        <authorList>
            <person name="Jung M."/>
        </authorList>
    </citation>
    <scope>NUCLEOTIDE SEQUENCE [LARGE SCALE GENOMIC DNA]</scope>
    <source>
        <strain evidence="8 9">CACC 514</strain>
    </source>
</reference>
<dbReference type="Gene3D" id="3.90.220.20">
    <property type="entry name" value="DNA methylase specificity domains"/>
    <property type="match status" value="3"/>
</dbReference>
<dbReference type="EMBL" id="CP035464">
    <property type="protein sequence ID" value="QAY32103.1"/>
    <property type="molecule type" value="Genomic_DNA"/>
</dbReference>
<dbReference type="InterPro" id="IPR000055">
    <property type="entry name" value="Restrct_endonuc_typeI_TRD"/>
</dbReference>
<dbReference type="InterPro" id="IPR044946">
    <property type="entry name" value="Restrct_endonuc_typeI_TRD_sf"/>
</dbReference>
<evidence type="ECO:0000256" key="2">
    <source>
        <dbReference type="ARBA" id="ARBA00022747"/>
    </source>
</evidence>
<keyword evidence="2" id="KW-0680">Restriction system</keyword>
<evidence type="ECO:0000256" key="1">
    <source>
        <dbReference type="ARBA" id="ARBA00010923"/>
    </source>
</evidence>
<dbReference type="KEGG" id="bgx:ESN35_00610"/>
<dbReference type="Pfam" id="PF01420">
    <property type="entry name" value="Methylase_S"/>
    <property type="match status" value="1"/>
</dbReference>
<dbReference type="PANTHER" id="PTHR43140">
    <property type="entry name" value="TYPE-1 RESTRICTION ENZYME ECOKI SPECIFICITY PROTEIN"/>
    <property type="match status" value="1"/>
</dbReference>
<keyword evidence="8" id="KW-0378">Hydrolase</keyword>
<evidence type="ECO:0000256" key="5">
    <source>
        <dbReference type="SAM" id="MobiDB-lite"/>
    </source>
</evidence>
<organism evidence="8 9">
    <name type="scientific">Bifidobacterium pullorum subsp. gallinarum</name>
    <dbReference type="NCBI Taxonomy" id="78344"/>
    <lineage>
        <taxon>Bacteria</taxon>
        <taxon>Bacillati</taxon>
        <taxon>Actinomycetota</taxon>
        <taxon>Actinomycetes</taxon>
        <taxon>Bifidobacteriales</taxon>
        <taxon>Bifidobacteriaceae</taxon>
        <taxon>Bifidobacterium</taxon>
    </lineage>
</organism>
<keyword evidence="8" id="KW-0540">Nuclease</keyword>
<dbReference type="AlphaFoldDB" id="A0A4P6DUK9"/>
<dbReference type="KEGG" id="bgx:ESN35_02085"/>
<dbReference type="GO" id="GO:0009307">
    <property type="term" value="P:DNA restriction-modification system"/>
    <property type="evidence" value="ECO:0007669"/>
    <property type="project" value="UniProtKB-KW"/>
</dbReference>
<feature type="region of interest" description="Disordered" evidence="5">
    <location>
        <begin position="1"/>
        <end position="137"/>
    </location>
</feature>
<evidence type="ECO:0000256" key="3">
    <source>
        <dbReference type="ARBA" id="ARBA00023125"/>
    </source>
</evidence>
<feature type="compositionally biased region" description="Basic and acidic residues" evidence="5">
    <location>
        <begin position="16"/>
        <end position="28"/>
    </location>
</feature>
<evidence type="ECO:0000256" key="4">
    <source>
        <dbReference type="ARBA" id="ARBA00038652"/>
    </source>
</evidence>
<gene>
    <name evidence="7" type="ORF">ESN35_00610</name>
    <name evidence="8" type="ORF">ESN35_02085</name>
</gene>
<dbReference type="SUPFAM" id="SSF116734">
    <property type="entry name" value="DNA methylase specificity domain"/>
    <property type="match status" value="2"/>
</dbReference>
<evidence type="ECO:0000313" key="9">
    <source>
        <dbReference type="Proteomes" id="UP000293589"/>
    </source>
</evidence>
<comment type="subunit">
    <text evidence="4">The methyltransferase is composed of M and S polypeptides.</text>
</comment>
<keyword evidence="3" id="KW-0238">DNA-binding</keyword>
<feature type="compositionally biased region" description="Basic residues" evidence="5">
    <location>
        <begin position="29"/>
        <end position="71"/>
    </location>
</feature>
<evidence type="ECO:0000259" key="6">
    <source>
        <dbReference type="Pfam" id="PF01420"/>
    </source>
</evidence>
<comment type="similarity">
    <text evidence="1">Belongs to the type-I restriction system S methylase family.</text>
</comment>
<dbReference type="InterPro" id="IPR051212">
    <property type="entry name" value="Type-I_RE_S_subunit"/>
</dbReference>
<keyword evidence="8" id="KW-0255">Endonuclease</keyword>
<feature type="compositionally biased region" description="Polar residues" evidence="5">
    <location>
        <begin position="116"/>
        <end position="129"/>
    </location>
</feature>
<dbReference type="GO" id="GO:0004519">
    <property type="term" value="F:endonuclease activity"/>
    <property type="evidence" value="ECO:0007669"/>
    <property type="project" value="UniProtKB-KW"/>
</dbReference>
<evidence type="ECO:0000313" key="7">
    <source>
        <dbReference type="EMBL" id="QAY32103.1"/>
    </source>
</evidence>
<protein>
    <submittedName>
        <fullName evidence="8">Restriction endonuclease subunit S</fullName>
    </submittedName>
</protein>
<sequence>MVAHRVQGARQAHGQAETHERPAPEGHRQSVRRPGSRSRRRPNAGRRHGLRPRGQRQGKHPLRHGLRRIHGHGGASLRAGRRHRLQGQGRPRAATGRTDRRGRHQHQLQPILLQVRTATRPTGHRSGNPQPRRRHRRLHERIPQMRTRNEINNTEWFGHMPDGWEMKPLKSLFSIGKGITVTKADLIEHGVPVVNYGQVHSKLNDGFSIHRELIRYVSPDIIPDNTIPISKGGFIFASTSEDLKGCGNCIYLDSNIEVYAGGDTTQLIPLQTFDNKYFAYLFSTDNWRSQIRRNLVDVKVFHVNPRDLKETYVVVPPRDVQRSIVAFLDSRCKPINEAIARHRMIIDKLEDYRKAVISHTVAGDSNGLDNTRWTWKRFKFIAHVDSNLVEPDNYQHWLHISPESISKGNGRLLRTSTVYEDGVTSCNHLFHKGAILYSKVRPRLNKVIIAPDDGLCSADMYPISTSQFPEWLKYYMLSDQFVEQAGLVSDIRIKMPKINQQELGNLKVFVPPRQDQLEIISQLDYKCAAIDEGVDRQEQVIARLEEYRRSLIFHAVTGRIDCMGGA</sequence>
<dbReference type="EMBL" id="CP035464">
    <property type="protein sequence ID" value="QAY32360.1"/>
    <property type="molecule type" value="Genomic_DNA"/>
</dbReference>
<dbReference type="Proteomes" id="UP000293589">
    <property type="component" value="Chromosome"/>
</dbReference>